<evidence type="ECO:0000259" key="2">
    <source>
        <dbReference type="Pfam" id="PF20442"/>
    </source>
</evidence>
<reference evidence="3" key="1">
    <citation type="submission" date="2022-05" db="EMBL/GenBank/DDBJ databases">
        <authorList>
            <person name="Sun X."/>
        </authorList>
    </citation>
    <scope>NUCLEOTIDE SEQUENCE</scope>
    <source>
        <strain evidence="3">Ai-910</strain>
    </source>
</reference>
<dbReference type="Pfam" id="PF20442">
    <property type="entry name" value="BrxL_N"/>
    <property type="match status" value="1"/>
</dbReference>
<feature type="domain" description="MITD1 C-terminal phospholipase D-like" evidence="1">
    <location>
        <begin position="533"/>
        <end position="673"/>
    </location>
</feature>
<proteinExistence type="predicted"/>
<evidence type="ECO:0000313" key="3">
    <source>
        <dbReference type="EMBL" id="URW80667.1"/>
    </source>
</evidence>
<feature type="domain" description="BREX system Lon protease-like BrxL N-terminal" evidence="2">
    <location>
        <begin position="10"/>
        <end position="141"/>
    </location>
</feature>
<dbReference type="KEGG" id="alkq:M9189_04795"/>
<reference evidence="3" key="2">
    <citation type="submission" date="2022-06" db="EMBL/GenBank/DDBJ databases">
        <title>Xiashengella guii gen. nov. sp. nov., a bacterium isolated form anaerobic digestion tank.</title>
        <authorList>
            <person name="Huang H."/>
        </authorList>
    </citation>
    <scope>NUCLEOTIDE SEQUENCE</scope>
    <source>
        <strain evidence="3">Ai-910</strain>
    </source>
</reference>
<dbReference type="Gene3D" id="3.30.870.30">
    <property type="entry name" value="MITD, C-terminal phospholipase D-like domain"/>
    <property type="match status" value="1"/>
</dbReference>
<evidence type="ECO:0000313" key="4">
    <source>
        <dbReference type="Proteomes" id="UP001056426"/>
    </source>
</evidence>
<dbReference type="InterPro" id="IPR032341">
    <property type="entry name" value="MITD1_C"/>
</dbReference>
<gene>
    <name evidence="3" type="primary">brxL</name>
    <name evidence="3" type="ORF">M9189_04795</name>
</gene>
<accession>A0A9J6ZSY8</accession>
<organism evidence="3 4">
    <name type="scientific">Xiashengella succiniciproducens</name>
    <dbReference type="NCBI Taxonomy" id="2949635"/>
    <lineage>
        <taxon>Bacteria</taxon>
        <taxon>Pseudomonadati</taxon>
        <taxon>Bacteroidota</taxon>
        <taxon>Bacteroidia</taxon>
        <taxon>Marinilabiliales</taxon>
        <taxon>Marinilabiliaceae</taxon>
        <taxon>Xiashengella</taxon>
    </lineage>
</organism>
<dbReference type="GO" id="GO:0006508">
    <property type="term" value="P:proteolysis"/>
    <property type="evidence" value="ECO:0007669"/>
    <property type="project" value="UniProtKB-KW"/>
</dbReference>
<dbReference type="Proteomes" id="UP001056426">
    <property type="component" value="Chromosome"/>
</dbReference>
<protein>
    <submittedName>
        <fullName evidence="3">BREX system Lon protease-like protein BrxL</fullName>
    </submittedName>
</protein>
<dbReference type="RefSeq" id="WP_250725040.1">
    <property type="nucleotide sequence ID" value="NZ_CP098400.1"/>
</dbReference>
<dbReference type="NCBIfam" id="TIGR02688">
    <property type="entry name" value="BREX system Lon protease-like protein BrxL"/>
    <property type="match status" value="1"/>
</dbReference>
<keyword evidence="3" id="KW-0378">Hydrolase</keyword>
<dbReference type="Pfam" id="PF13337">
    <property type="entry name" value="BrxL_ATPase"/>
    <property type="match status" value="1"/>
</dbReference>
<evidence type="ECO:0000259" key="1">
    <source>
        <dbReference type="Pfam" id="PF16565"/>
    </source>
</evidence>
<dbReference type="AlphaFoldDB" id="A0A9J6ZSY8"/>
<keyword evidence="3" id="KW-0645">Protease</keyword>
<dbReference type="InterPro" id="IPR038113">
    <property type="entry name" value="MITD1_C_sf"/>
</dbReference>
<dbReference type="Pfam" id="PF16565">
    <property type="entry name" value="MIT_C"/>
    <property type="match status" value="1"/>
</dbReference>
<sequence length="677" mass="77856">MKELDKKTIEHFEGKVVRKDLTKLLKGNAVVPSYVLEYLLGQHCSTNDEEIIKHGIEKVKSIISNHFVHRDEAEVIKSVIREKGNHRIIDKISVKLNDKADRYEARFSNLGLNNIPIADQIVKDNPKILTEGVWSLINVAYLAVEERNTPPWIIESVKPIQISNVDIQYYKEVRSQFSTTEWMDLLMQSIGLNPEEFSTRSKLIQLARLIPFTENNYNLIELGPKGTGKSHIYSELSPHGILISGGEVSKAKLFVNNSNGNIGLVGYWDVIAYDEFAGKSKKVDRGLVDIMKNYMANKSFSRGTDVYQAEASMVFVGNTDHSVSYMMKHSHLFDALPKDYQDTAFLDRIHAYIPGWEVSKLRNELFTSDFGFIVDYIAEVLKALRKEDYSKLYQQYFTLSNSITTRDKVGIEKTFSGLIKILHPDLNVSKEDVKLILDFAIECRKRVKDQLIKMDETFNEDPVTFSYEDADSKVTYIQTLEELEYGKHLILSENSIVETKESIDEITTPISTHLKVIDLAPKTVTIRENQSNVSYDKLFGEYLVGVHQVTIVDPYIRMPYQVRNLMELIRLIISKRVDEELIAIHLKTFNSDDKIPEMIDTFDDLHDSLMDMDVNFTYEFDESIHDRSISLDNGWTISLGRGLDIWQRTGGMLDFAEYYQEKRICKEFSMYIVRGGK</sequence>
<dbReference type="EMBL" id="CP098400">
    <property type="protein sequence ID" value="URW80667.1"/>
    <property type="molecule type" value="Genomic_DNA"/>
</dbReference>
<name>A0A9J6ZSY8_9BACT</name>
<dbReference type="InterPro" id="IPR046838">
    <property type="entry name" value="BrxL_N"/>
</dbReference>
<dbReference type="GO" id="GO:0008233">
    <property type="term" value="F:peptidase activity"/>
    <property type="evidence" value="ECO:0007669"/>
    <property type="project" value="UniProtKB-KW"/>
</dbReference>
<dbReference type="InterPro" id="IPR014061">
    <property type="entry name" value="BrxL-like"/>
</dbReference>
<keyword evidence="4" id="KW-1185">Reference proteome</keyword>